<feature type="transmembrane region" description="Helical" evidence="1">
    <location>
        <begin position="109"/>
        <end position="130"/>
    </location>
</feature>
<keyword evidence="1" id="KW-0472">Membrane</keyword>
<evidence type="ECO:0000313" key="3">
    <source>
        <dbReference type="Proteomes" id="UP001055105"/>
    </source>
</evidence>
<protein>
    <submittedName>
        <fullName evidence="2">Uncharacterized protein</fullName>
    </submittedName>
</protein>
<evidence type="ECO:0000313" key="2">
    <source>
        <dbReference type="EMBL" id="GKI20460.1"/>
    </source>
</evidence>
<comment type="caution">
    <text evidence="2">The sequence shown here is derived from an EMBL/GenBank/DDBJ whole genome shotgun (WGS) entry which is preliminary data.</text>
</comment>
<sequence>MLFNHVHWYKKVIILGLGCILVMSIFPKIPAVQNMIELTQEQNERNRGNETEDIRIQAAKFYGYEQFPSLTNRLFGNGVFTFKSAWGRQMQAVTESERVYAVDVGIFGFNWSFGIFSIVCLLVVFYKAIVVRSQKYVVGRYYFIWLFVSSFASGALLYPSQIIVTVIVLYLIDTYNYKRLYLCGLKSA</sequence>
<evidence type="ECO:0000256" key="1">
    <source>
        <dbReference type="SAM" id="Phobius"/>
    </source>
</evidence>
<reference evidence="2" key="1">
    <citation type="submission" date="2022-01" db="EMBL/GenBank/DDBJ databases">
        <title>Novel bile acid biosynthetic pathways are enriched in the microbiome of centenarians.</title>
        <authorList>
            <person name="Sato Y."/>
            <person name="Atarashi K."/>
            <person name="Plichta R.D."/>
            <person name="Arai Y."/>
            <person name="Sasajima S."/>
            <person name="Kearney M.S."/>
            <person name="Suda W."/>
            <person name="Takeshita K."/>
            <person name="Sasaki T."/>
            <person name="Okamoto S."/>
            <person name="Skelly N.A."/>
            <person name="Okamura Y."/>
            <person name="Vlamakis H."/>
            <person name="Li Y."/>
            <person name="Tanoue T."/>
            <person name="Takei H."/>
            <person name="Nittono H."/>
            <person name="Narushima S."/>
            <person name="Irie J."/>
            <person name="Itoh H."/>
            <person name="Moriya K."/>
            <person name="Sugiura Y."/>
            <person name="Suematsu M."/>
            <person name="Moritoki N."/>
            <person name="Shibata S."/>
            <person name="Littman R.D."/>
            <person name="Fischbach A.M."/>
            <person name="Uwamino Y."/>
            <person name="Inoue T."/>
            <person name="Honda A."/>
            <person name="Hattori M."/>
            <person name="Murai T."/>
            <person name="Xavier J.R."/>
            <person name="Hirose N."/>
            <person name="Honda K."/>
        </authorList>
    </citation>
    <scope>NUCLEOTIDE SEQUENCE</scope>
    <source>
        <strain evidence="2">CE91-St16</strain>
    </source>
</reference>
<keyword evidence="1" id="KW-0812">Transmembrane</keyword>
<dbReference type="AlphaFoldDB" id="A0AA37KQT5"/>
<feature type="transmembrane region" description="Helical" evidence="1">
    <location>
        <begin position="12"/>
        <end position="29"/>
    </location>
</feature>
<name>A0AA37KQT5_9BACT</name>
<accession>A0AA37KQT5</accession>
<keyword evidence="1" id="KW-1133">Transmembrane helix</keyword>
<organism evidence="2 3">
    <name type="scientific">Alistipes finegoldii</name>
    <dbReference type="NCBI Taxonomy" id="214856"/>
    <lineage>
        <taxon>Bacteria</taxon>
        <taxon>Pseudomonadati</taxon>
        <taxon>Bacteroidota</taxon>
        <taxon>Bacteroidia</taxon>
        <taxon>Bacteroidales</taxon>
        <taxon>Rikenellaceae</taxon>
        <taxon>Alistipes</taxon>
    </lineage>
</organism>
<proteinExistence type="predicted"/>
<feature type="transmembrane region" description="Helical" evidence="1">
    <location>
        <begin position="142"/>
        <end position="172"/>
    </location>
</feature>
<dbReference type="Proteomes" id="UP001055105">
    <property type="component" value="Unassembled WGS sequence"/>
</dbReference>
<dbReference type="EMBL" id="BQOL01000002">
    <property type="protein sequence ID" value="GKI20460.1"/>
    <property type="molecule type" value="Genomic_DNA"/>
</dbReference>
<gene>
    <name evidence="2" type="ORF">CE91St16_33680</name>
</gene>